<proteinExistence type="predicted"/>
<evidence type="ECO:0000313" key="4">
    <source>
        <dbReference type="Proteomes" id="UP001232156"/>
    </source>
</evidence>
<dbReference type="InterPro" id="IPR011330">
    <property type="entry name" value="Glyco_hydro/deAcase_b/a-brl"/>
</dbReference>
<dbReference type="RefSeq" id="WP_347287601.1">
    <property type="nucleotide sequence ID" value="NZ_JAUZQE010000049.1"/>
</dbReference>
<dbReference type="Pfam" id="PF23019">
    <property type="entry name" value="DUF7033"/>
    <property type="match status" value="1"/>
</dbReference>
<gene>
    <name evidence="3" type="ORF">Q8947_13675</name>
</gene>
<evidence type="ECO:0000313" key="3">
    <source>
        <dbReference type="EMBL" id="MDR4127026.1"/>
    </source>
</evidence>
<dbReference type="SUPFAM" id="SSF88713">
    <property type="entry name" value="Glycoside hydrolase/deacetylase"/>
    <property type="match status" value="1"/>
</dbReference>
<sequence length="504" mass="57354">MPLLFRVENPVEGAGGLPVSTVATPPSAGRLSPPEDAGADTLHMRRAVAMPQAVTAWLQDILRERFNADITLRETDTGHHELNVPGLNHVVRIRNDYEHFERNPRNLPCGRWTPGNARWLPQPWHSLPAPGMAVAPTPLVTHDEHAGRSTLHYDVLGLTYWMLSRREEVDADGLLDANQRFPAEASHAWRHGYLDRPIVDEWMEVLRRVMQAAWPGLPLRETHYSLWLTHDVDTPARYGFLSATRLARAMCADIARRRPFGTILRAPSIRRTCRWLLDTRDPYNTFDWIMQRSEQAGLRSTFFFICGRTDPRRDAHYRPEDPAIIELMQRIHVRGHEIGLHPSYHCHLNPQALCAEADRLREACARAGIVLPKVGARMHYLRWSTPATLHALTGAGLAYDATLGYAKQPGFRCGTCHEYPAFDPVAQRALPLRIRPLIVMESTVIGNVLPETVEAAEDTLQRLMEACRRVRGRYTVLWHNTQLEHALHRRLYTQLIAHHQGGRS</sequence>
<name>A0ABU1D9K3_9BURK</name>
<dbReference type="Gene3D" id="3.20.20.370">
    <property type="entry name" value="Glycoside hydrolase/deacetylase"/>
    <property type="match status" value="1"/>
</dbReference>
<dbReference type="EMBL" id="JAUZQE010000049">
    <property type="protein sequence ID" value="MDR4127026.1"/>
    <property type="molecule type" value="Genomic_DNA"/>
</dbReference>
<keyword evidence="4" id="KW-1185">Reference proteome</keyword>
<feature type="domain" description="DUF7033" evidence="2">
    <location>
        <begin position="152"/>
        <end position="239"/>
    </location>
</feature>
<comment type="caution">
    <text evidence="3">The sequence shown here is derived from an EMBL/GenBank/DDBJ whole genome shotgun (WGS) entry which is preliminary data.</text>
</comment>
<dbReference type="InterPro" id="IPR054297">
    <property type="entry name" value="DUF7033"/>
</dbReference>
<dbReference type="CDD" id="cd10931">
    <property type="entry name" value="CE4_u7"/>
    <property type="match status" value="1"/>
</dbReference>
<evidence type="ECO:0000256" key="1">
    <source>
        <dbReference type="SAM" id="MobiDB-lite"/>
    </source>
</evidence>
<reference evidence="3 4" key="1">
    <citation type="submission" date="2023-08" db="EMBL/GenBank/DDBJ databases">
        <title>Alcaligenaceae gen. nov., a novel taxon isolated from the sludge of Yixing Pesticide Factory.</title>
        <authorList>
            <person name="Ruan L."/>
        </authorList>
    </citation>
    <scope>NUCLEOTIDE SEQUENCE [LARGE SCALE GENOMIC DNA]</scope>
    <source>
        <strain evidence="3 4">LG-2</strain>
    </source>
</reference>
<organism evidence="3 4">
    <name type="scientific">Yanghanlia caeni</name>
    <dbReference type="NCBI Taxonomy" id="3064283"/>
    <lineage>
        <taxon>Bacteria</taxon>
        <taxon>Pseudomonadati</taxon>
        <taxon>Pseudomonadota</taxon>
        <taxon>Betaproteobacteria</taxon>
        <taxon>Burkholderiales</taxon>
        <taxon>Alcaligenaceae</taxon>
        <taxon>Yanghanlia</taxon>
    </lineage>
</organism>
<feature type="region of interest" description="Disordered" evidence="1">
    <location>
        <begin position="14"/>
        <end position="37"/>
    </location>
</feature>
<accession>A0ABU1D9K3</accession>
<dbReference type="Proteomes" id="UP001232156">
    <property type="component" value="Unassembled WGS sequence"/>
</dbReference>
<evidence type="ECO:0000259" key="2">
    <source>
        <dbReference type="Pfam" id="PF23019"/>
    </source>
</evidence>
<protein>
    <submittedName>
        <fullName evidence="3">Polysaccharide deacetylase family protein</fullName>
    </submittedName>
</protein>